<dbReference type="HAMAP" id="MF_00377">
    <property type="entry name" value="DnaA_bact"/>
    <property type="match status" value="1"/>
</dbReference>
<evidence type="ECO:0000256" key="2">
    <source>
        <dbReference type="ARBA" id="ARBA00022490"/>
    </source>
</evidence>
<organism evidence="14 15">
    <name type="scientific">Fluviicoccus keumensis</name>
    <dbReference type="NCBI Taxonomy" id="1435465"/>
    <lineage>
        <taxon>Bacteria</taxon>
        <taxon>Pseudomonadati</taxon>
        <taxon>Pseudomonadota</taxon>
        <taxon>Gammaproteobacteria</taxon>
        <taxon>Moraxellales</taxon>
        <taxon>Moraxellaceae</taxon>
        <taxon>Fluviicoccus</taxon>
    </lineage>
</organism>
<dbReference type="NCBIfam" id="TIGR00362">
    <property type="entry name" value="DnaA"/>
    <property type="match status" value="1"/>
</dbReference>
<comment type="domain">
    <text evidence="8">Domain I is involved in oligomerization and binding regulators, domain II is flexibile and of varying length in different bacteria, domain III forms the AAA+ region, while domain IV binds dsDNA.</text>
</comment>
<keyword evidence="4 8" id="KW-0547">Nucleotide-binding</keyword>
<dbReference type="PRINTS" id="PR00051">
    <property type="entry name" value="DNAA"/>
</dbReference>
<comment type="caution">
    <text evidence="14">The sequence shown here is derived from an EMBL/GenBank/DDBJ whole genome shotgun (WGS) entry which is preliminary data.</text>
</comment>
<dbReference type="SUPFAM" id="SSF48295">
    <property type="entry name" value="TrpR-like"/>
    <property type="match status" value="1"/>
</dbReference>
<dbReference type="Proteomes" id="UP000292423">
    <property type="component" value="Unassembled WGS sequence"/>
</dbReference>
<evidence type="ECO:0000256" key="3">
    <source>
        <dbReference type="ARBA" id="ARBA00022705"/>
    </source>
</evidence>
<accession>A0A4Q7ZD09</accession>
<dbReference type="OrthoDB" id="9807019at2"/>
<protein>
    <recommendedName>
        <fullName evidence="8 9">Chromosomal replication initiator protein DnaA</fullName>
    </recommendedName>
</protein>
<dbReference type="GO" id="GO:0005524">
    <property type="term" value="F:ATP binding"/>
    <property type="evidence" value="ECO:0007669"/>
    <property type="project" value="UniProtKB-UniRule"/>
</dbReference>
<reference evidence="14 15" key="1">
    <citation type="submission" date="2019-02" db="EMBL/GenBank/DDBJ databases">
        <title>Genomic Encyclopedia of Type Strains, Phase IV (KMG-IV): sequencing the most valuable type-strain genomes for metagenomic binning, comparative biology and taxonomic classification.</title>
        <authorList>
            <person name="Goeker M."/>
        </authorList>
    </citation>
    <scope>NUCLEOTIDE SEQUENCE [LARGE SCALE GENOMIC DNA]</scope>
    <source>
        <strain evidence="14 15">DSM 105135</strain>
    </source>
</reference>
<evidence type="ECO:0000256" key="4">
    <source>
        <dbReference type="ARBA" id="ARBA00022741"/>
    </source>
</evidence>
<dbReference type="SUPFAM" id="SSF52540">
    <property type="entry name" value="P-loop containing nucleoside triphosphate hydrolases"/>
    <property type="match status" value="1"/>
</dbReference>
<dbReference type="RefSeq" id="WP_130411327.1">
    <property type="nucleotide sequence ID" value="NZ_SHKX01000010.1"/>
</dbReference>
<dbReference type="Gene3D" id="3.30.300.180">
    <property type="match status" value="1"/>
</dbReference>
<dbReference type="Pfam" id="PF00308">
    <property type="entry name" value="Bac_DnaA"/>
    <property type="match status" value="1"/>
</dbReference>
<comment type="similarity">
    <text evidence="1 8 11">Belongs to the DnaA family.</text>
</comment>
<dbReference type="GO" id="GO:0008289">
    <property type="term" value="F:lipid binding"/>
    <property type="evidence" value="ECO:0007669"/>
    <property type="project" value="UniProtKB-KW"/>
</dbReference>
<dbReference type="FunFam" id="1.10.8.60:FF:000003">
    <property type="entry name" value="Chromosomal replication initiator protein DnaA"/>
    <property type="match status" value="1"/>
</dbReference>
<feature type="binding site" evidence="8">
    <location>
        <position position="149"/>
    </location>
    <ligand>
        <name>ATP</name>
        <dbReference type="ChEBI" id="CHEBI:30616"/>
    </ligand>
</feature>
<dbReference type="GO" id="GO:0005737">
    <property type="term" value="C:cytoplasm"/>
    <property type="evidence" value="ECO:0007669"/>
    <property type="project" value="UniProtKB-SubCell"/>
</dbReference>
<comment type="function">
    <text evidence="8 10">Plays an essential role in the initiation and regulation of chromosomal replication. ATP-DnaA binds to the origin of replication (oriC) to initiate formation of the DNA replication initiation complex once per cell cycle. Binds the DnaA box (a 9 base pair repeat at the origin) and separates the double-stranded (ds)DNA. Forms a right-handed helical filament on oriC DNA; dsDNA binds to the exterior of the filament while single-stranded (ss)DNA is stabiized in the filament's interior. The ATP-DnaA-oriC complex binds and stabilizes one strand of the AT-rich DNA unwinding element (DUE), permitting loading of DNA polymerase. After initiation quickly degrades to an ADP-DnaA complex that is not apt for DNA replication. Binds acidic phospholipids.</text>
</comment>
<feature type="domain" description="AAA+ ATPase" evidence="12">
    <location>
        <begin position="136"/>
        <end position="352"/>
    </location>
</feature>
<dbReference type="Gene3D" id="1.10.8.60">
    <property type="match status" value="1"/>
</dbReference>
<keyword evidence="6 8" id="KW-0446">Lipid-binding</keyword>
<dbReference type="CDD" id="cd00009">
    <property type="entry name" value="AAA"/>
    <property type="match status" value="1"/>
</dbReference>
<evidence type="ECO:0000256" key="5">
    <source>
        <dbReference type="ARBA" id="ARBA00022840"/>
    </source>
</evidence>
<dbReference type="Pfam" id="PF11638">
    <property type="entry name" value="DnaA_N"/>
    <property type="match status" value="1"/>
</dbReference>
<comment type="subunit">
    <text evidence="8">Oligomerizes as a right-handed, spiral filament on DNA at oriC.</text>
</comment>
<evidence type="ECO:0000256" key="9">
    <source>
        <dbReference type="NCBIfam" id="TIGR00362"/>
    </source>
</evidence>
<dbReference type="GO" id="GO:0003688">
    <property type="term" value="F:DNA replication origin binding"/>
    <property type="evidence" value="ECO:0007669"/>
    <property type="project" value="UniProtKB-UniRule"/>
</dbReference>
<dbReference type="PROSITE" id="PS01008">
    <property type="entry name" value="DNAA"/>
    <property type="match status" value="1"/>
</dbReference>
<evidence type="ECO:0000256" key="6">
    <source>
        <dbReference type="ARBA" id="ARBA00023121"/>
    </source>
</evidence>
<gene>
    <name evidence="8" type="primary">dnaA</name>
    <name evidence="14" type="ORF">EV700_1022</name>
</gene>
<sequence>MIWEQCTEILKDEMQVRLYGMWIRPLQAEESGTTLRLFAPNPIFQKHIAKEYLGRIRELVLERSEGKIQDVMLEVGTRPVRADDMQLAVAMTSPTARKPRPSLNPLYTMANFVQGKSTQMAHAACMEVVQHPGQGGYNPLFLYGATGLGKTHLMQAVGHALLEAKPDARILYLPADKFVGGFVSAVQRGATEEFKQSCRELDLLLIDDIHQLAGKKATLEEFFYTFNSLLETGGQMILTSLYHPKEIPDLDDQLKSRFSWGLAVELEPPELELRVNILRKKAENQKVELPKAAAVFIAQHIQANVRELEGALNKVIATAKFRGRPIDIDVVKDALKDMLAIRSRKVNVDSILKLVAEYYRIPPRELTGKSRLRIYARPRQMAMALSRELTDESFPDIGGAFGGRDHTTVMHACDKIEELRKLDKEVAQDYHNLLRSLQV</sequence>
<keyword evidence="5 8" id="KW-0067">ATP-binding</keyword>
<dbReference type="GO" id="GO:0005886">
    <property type="term" value="C:plasma membrane"/>
    <property type="evidence" value="ECO:0007669"/>
    <property type="project" value="TreeGrafter"/>
</dbReference>
<dbReference type="InterPro" id="IPR018312">
    <property type="entry name" value="Chromosome_initiator_DnaA_CS"/>
</dbReference>
<feature type="binding site" evidence="8">
    <location>
        <position position="151"/>
    </location>
    <ligand>
        <name>ATP</name>
        <dbReference type="ChEBI" id="CHEBI:30616"/>
    </ligand>
</feature>
<evidence type="ECO:0000313" key="14">
    <source>
        <dbReference type="EMBL" id="RZU48051.1"/>
    </source>
</evidence>
<dbReference type="InterPro" id="IPR038454">
    <property type="entry name" value="DnaA_N_sf"/>
</dbReference>
<evidence type="ECO:0000256" key="8">
    <source>
        <dbReference type="HAMAP-Rule" id="MF_00377"/>
    </source>
</evidence>
<keyword evidence="15" id="KW-1185">Reference proteome</keyword>
<proteinExistence type="inferred from homology"/>
<feature type="binding site" evidence="8">
    <location>
        <position position="150"/>
    </location>
    <ligand>
        <name>ATP</name>
        <dbReference type="ChEBI" id="CHEBI:30616"/>
    </ligand>
</feature>
<dbReference type="Gene3D" id="1.10.1750.10">
    <property type="match status" value="1"/>
</dbReference>
<dbReference type="InterPro" id="IPR013159">
    <property type="entry name" value="DnaA_C"/>
</dbReference>
<evidence type="ECO:0000256" key="10">
    <source>
        <dbReference type="RuleBase" id="RU000577"/>
    </source>
</evidence>
<dbReference type="InterPro" id="IPR010921">
    <property type="entry name" value="Trp_repressor/repl_initiator"/>
</dbReference>
<comment type="caution">
    <text evidence="8">Lacks conserved residue(s) required for the propagation of feature annotation.</text>
</comment>
<dbReference type="InterPro" id="IPR013317">
    <property type="entry name" value="DnaA_dom"/>
</dbReference>
<dbReference type="AlphaFoldDB" id="A0A4Q7ZD09"/>
<evidence type="ECO:0000256" key="11">
    <source>
        <dbReference type="RuleBase" id="RU004227"/>
    </source>
</evidence>
<feature type="region of interest" description="Domain IV, binds dsDNA" evidence="8">
    <location>
        <begin position="320"/>
        <end position="439"/>
    </location>
</feature>
<dbReference type="PANTHER" id="PTHR30050:SF2">
    <property type="entry name" value="CHROMOSOMAL REPLICATION INITIATOR PROTEIN DNAA"/>
    <property type="match status" value="1"/>
</dbReference>
<keyword evidence="3 8" id="KW-0235">DNA replication</keyword>
<dbReference type="Pfam" id="PF08299">
    <property type="entry name" value="Bac_DnaA_C"/>
    <property type="match status" value="1"/>
</dbReference>
<keyword evidence="7 8" id="KW-0238">DNA-binding</keyword>
<comment type="subcellular location">
    <subcellularLocation>
        <location evidence="8">Cytoplasm</location>
    </subcellularLocation>
</comment>
<evidence type="ECO:0000313" key="15">
    <source>
        <dbReference type="Proteomes" id="UP000292423"/>
    </source>
</evidence>
<feature type="domain" description="Chromosomal replication initiator DnaA C-terminal" evidence="13">
    <location>
        <begin position="347"/>
        <end position="416"/>
    </location>
</feature>
<dbReference type="EMBL" id="SHKX01000010">
    <property type="protein sequence ID" value="RZU48051.1"/>
    <property type="molecule type" value="Genomic_DNA"/>
</dbReference>
<evidence type="ECO:0000256" key="7">
    <source>
        <dbReference type="ARBA" id="ARBA00023125"/>
    </source>
</evidence>
<evidence type="ECO:0000259" key="13">
    <source>
        <dbReference type="SMART" id="SM00760"/>
    </source>
</evidence>
<feature type="region of interest" description="Domain I, interacts with DnaA modulators" evidence="8">
    <location>
        <begin position="1"/>
        <end position="74"/>
    </location>
</feature>
<dbReference type="InterPro" id="IPR001957">
    <property type="entry name" value="Chromosome_initiator_DnaA"/>
</dbReference>
<feature type="binding site" evidence="8">
    <location>
        <position position="147"/>
    </location>
    <ligand>
        <name>ATP</name>
        <dbReference type="ChEBI" id="CHEBI:30616"/>
    </ligand>
</feature>
<evidence type="ECO:0000256" key="1">
    <source>
        <dbReference type="ARBA" id="ARBA00006583"/>
    </source>
</evidence>
<dbReference type="InterPro" id="IPR024633">
    <property type="entry name" value="DnaA_N_dom"/>
</dbReference>
<dbReference type="PANTHER" id="PTHR30050">
    <property type="entry name" value="CHROMOSOMAL REPLICATION INITIATOR PROTEIN DNAA"/>
    <property type="match status" value="1"/>
</dbReference>
<dbReference type="SMART" id="SM00760">
    <property type="entry name" value="Bac_DnaA_C"/>
    <property type="match status" value="1"/>
</dbReference>
<dbReference type="Gene3D" id="3.40.50.300">
    <property type="entry name" value="P-loop containing nucleotide triphosphate hydrolases"/>
    <property type="match status" value="1"/>
</dbReference>
<dbReference type="InterPro" id="IPR020591">
    <property type="entry name" value="Chromosome_initiator_DnaA-like"/>
</dbReference>
<dbReference type="InterPro" id="IPR003593">
    <property type="entry name" value="AAA+_ATPase"/>
</dbReference>
<dbReference type="InterPro" id="IPR027417">
    <property type="entry name" value="P-loop_NTPase"/>
</dbReference>
<dbReference type="SMART" id="SM00382">
    <property type="entry name" value="AAA"/>
    <property type="match status" value="1"/>
</dbReference>
<dbReference type="CDD" id="cd06571">
    <property type="entry name" value="Bac_DnaA_C"/>
    <property type="match status" value="1"/>
</dbReference>
<evidence type="ECO:0000259" key="12">
    <source>
        <dbReference type="SMART" id="SM00382"/>
    </source>
</evidence>
<keyword evidence="2 8" id="KW-0963">Cytoplasm</keyword>
<dbReference type="GO" id="GO:0006275">
    <property type="term" value="P:regulation of DNA replication"/>
    <property type="evidence" value="ECO:0007669"/>
    <property type="project" value="UniProtKB-UniRule"/>
</dbReference>
<dbReference type="GO" id="GO:0006270">
    <property type="term" value="P:DNA replication initiation"/>
    <property type="evidence" value="ECO:0007669"/>
    <property type="project" value="UniProtKB-UniRule"/>
</dbReference>
<name>A0A4Q7ZD09_9GAMM</name>